<sequence length="317" mass="34142">MDPDLSRPGDLPHRAVVQLDWRQPARPGRSAPQEDVVTAFLSVENLSVRFETKDGPFLAVDDVSLELARGEILALVGESGSGKSMTSLAMMRLLPETATATGDILIDGVDVLALGRRAMEDVRGARVGMIFQEPMTSLNPVLTIARQMTEGLVRHRRISRGEAAVRALATLTDVGIPEPDRVMRQYPHQLSGGMRQRVMIAAALTLDPGVLIADEPTTALDVTVQAQVLDLLVDLKNRLGSGILLITHDIGVVAETADRVAVMRAGRIVETGNVEAVLSAPQHPYTKGLLASHLTLDRVMTKRGSRPPRLTEKAGAV</sequence>
<comment type="subcellular location">
    <subcellularLocation>
        <location evidence="1">Cell inner membrane</location>
        <topology evidence="1">Peripheral membrane protein</topology>
    </subcellularLocation>
</comment>
<evidence type="ECO:0000256" key="6">
    <source>
        <dbReference type="ARBA" id="ARBA00022840"/>
    </source>
</evidence>
<organism evidence="9 10">
    <name type="scientific">Mesorhizobium sanjuanii</name>
    <dbReference type="NCBI Taxonomy" id="2037900"/>
    <lineage>
        <taxon>Bacteria</taxon>
        <taxon>Pseudomonadati</taxon>
        <taxon>Pseudomonadota</taxon>
        <taxon>Alphaproteobacteria</taxon>
        <taxon>Hyphomicrobiales</taxon>
        <taxon>Phyllobacteriaceae</taxon>
        <taxon>Mesorhizobium</taxon>
    </lineage>
</organism>
<proteinExistence type="inferred from homology"/>
<dbReference type="InterPro" id="IPR003593">
    <property type="entry name" value="AAA+_ATPase"/>
</dbReference>
<dbReference type="InterPro" id="IPR013563">
    <property type="entry name" value="Oligopep_ABC_C"/>
</dbReference>
<evidence type="ECO:0000256" key="1">
    <source>
        <dbReference type="ARBA" id="ARBA00004417"/>
    </source>
</evidence>
<evidence type="ECO:0000256" key="4">
    <source>
        <dbReference type="ARBA" id="ARBA00022475"/>
    </source>
</evidence>
<evidence type="ECO:0000313" key="10">
    <source>
        <dbReference type="Proteomes" id="UP000219182"/>
    </source>
</evidence>
<evidence type="ECO:0000313" key="9">
    <source>
        <dbReference type="EMBL" id="PDQ18194.1"/>
    </source>
</evidence>
<accession>A0A2A6F8M3</accession>
<dbReference type="PANTHER" id="PTHR43297:SF2">
    <property type="entry name" value="DIPEPTIDE TRANSPORT ATP-BINDING PROTEIN DPPD"/>
    <property type="match status" value="1"/>
</dbReference>
<keyword evidence="10" id="KW-1185">Reference proteome</keyword>
<comment type="caution">
    <text evidence="9">The sequence shown here is derived from an EMBL/GenBank/DDBJ whole genome shotgun (WGS) entry which is preliminary data.</text>
</comment>
<name>A0A2A6F8M3_9HYPH</name>
<dbReference type="GO" id="GO:0016887">
    <property type="term" value="F:ATP hydrolysis activity"/>
    <property type="evidence" value="ECO:0007669"/>
    <property type="project" value="InterPro"/>
</dbReference>
<dbReference type="Pfam" id="PF08352">
    <property type="entry name" value="oligo_HPY"/>
    <property type="match status" value="1"/>
</dbReference>
<dbReference type="InterPro" id="IPR027417">
    <property type="entry name" value="P-loop_NTPase"/>
</dbReference>
<feature type="domain" description="ABC transporter" evidence="8">
    <location>
        <begin position="41"/>
        <end position="290"/>
    </location>
</feature>
<dbReference type="GO" id="GO:0055085">
    <property type="term" value="P:transmembrane transport"/>
    <property type="evidence" value="ECO:0007669"/>
    <property type="project" value="UniProtKB-ARBA"/>
</dbReference>
<dbReference type="GO" id="GO:0015833">
    <property type="term" value="P:peptide transport"/>
    <property type="evidence" value="ECO:0007669"/>
    <property type="project" value="InterPro"/>
</dbReference>
<keyword evidence="6 9" id="KW-0067">ATP-binding</keyword>
<keyword evidence="4" id="KW-1003">Cell membrane</keyword>
<dbReference type="SUPFAM" id="SSF52540">
    <property type="entry name" value="P-loop containing nucleoside triphosphate hydrolases"/>
    <property type="match status" value="1"/>
</dbReference>
<evidence type="ECO:0000256" key="2">
    <source>
        <dbReference type="ARBA" id="ARBA00005417"/>
    </source>
</evidence>
<dbReference type="Pfam" id="PF00005">
    <property type="entry name" value="ABC_tran"/>
    <property type="match status" value="1"/>
</dbReference>
<dbReference type="CDD" id="cd03257">
    <property type="entry name" value="ABC_NikE_OppD_transporters"/>
    <property type="match status" value="1"/>
</dbReference>
<keyword evidence="7" id="KW-0472">Membrane</keyword>
<evidence type="ECO:0000256" key="5">
    <source>
        <dbReference type="ARBA" id="ARBA00022741"/>
    </source>
</evidence>
<evidence type="ECO:0000259" key="8">
    <source>
        <dbReference type="PROSITE" id="PS50893"/>
    </source>
</evidence>
<dbReference type="InterPro" id="IPR003439">
    <property type="entry name" value="ABC_transporter-like_ATP-bd"/>
</dbReference>
<dbReference type="PANTHER" id="PTHR43297">
    <property type="entry name" value="OLIGOPEPTIDE TRANSPORT ATP-BINDING PROTEIN APPD"/>
    <property type="match status" value="1"/>
</dbReference>
<dbReference type="PROSITE" id="PS50893">
    <property type="entry name" value="ABC_TRANSPORTER_2"/>
    <property type="match status" value="1"/>
</dbReference>
<evidence type="ECO:0000256" key="7">
    <source>
        <dbReference type="ARBA" id="ARBA00023136"/>
    </source>
</evidence>
<reference evidence="9 10" key="1">
    <citation type="submission" date="2017-09" db="EMBL/GenBank/DDBJ databases">
        <title>Mesorhizobum sanjuanii sp. nov. isolated from nodules of Lotus tenuis in saline-alkaline lowlands of Flooding Pampa.</title>
        <authorList>
            <person name="Sannazzaro A.I."/>
            <person name="Torres Tejerizo G.A."/>
            <person name="Fontana F."/>
            <person name="Cumpa Velazquez L.M."/>
            <person name="Hansen L."/>
            <person name="Pistorio M."/>
            <person name="Estrella M.J."/>
        </authorList>
    </citation>
    <scope>NUCLEOTIDE SEQUENCE [LARGE SCALE GENOMIC DNA]</scope>
    <source>
        <strain evidence="9 10">BSA136</strain>
    </source>
</reference>
<dbReference type="Gene3D" id="3.40.50.300">
    <property type="entry name" value="P-loop containing nucleotide triphosphate hydrolases"/>
    <property type="match status" value="1"/>
</dbReference>
<dbReference type="GO" id="GO:0005524">
    <property type="term" value="F:ATP binding"/>
    <property type="evidence" value="ECO:0007669"/>
    <property type="project" value="UniProtKB-KW"/>
</dbReference>
<dbReference type="EMBL" id="NWQG01000200">
    <property type="protein sequence ID" value="PDQ18194.1"/>
    <property type="molecule type" value="Genomic_DNA"/>
</dbReference>
<evidence type="ECO:0000256" key="3">
    <source>
        <dbReference type="ARBA" id="ARBA00022448"/>
    </source>
</evidence>
<dbReference type="GO" id="GO:0005886">
    <property type="term" value="C:plasma membrane"/>
    <property type="evidence" value="ECO:0007669"/>
    <property type="project" value="UniProtKB-SubCell"/>
</dbReference>
<gene>
    <name evidence="9" type="ORF">CN311_26100</name>
</gene>
<dbReference type="FunFam" id="3.40.50.300:FF:000016">
    <property type="entry name" value="Oligopeptide ABC transporter ATP-binding component"/>
    <property type="match status" value="1"/>
</dbReference>
<comment type="similarity">
    <text evidence="2">Belongs to the ABC transporter superfamily.</text>
</comment>
<keyword evidence="3" id="KW-0813">Transport</keyword>
<dbReference type="InterPro" id="IPR017871">
    <property type="entry name" value="ABC_transporter-like_CS"/>
</dbReference>
<protein>
    <submittedName>
        <fullName evidence="9">Nickel import ATP-binding protein NikD</fullName>
    </submittedName>
</protein>
<dbReference type="InterPro" id="IPR050388">
    <property type="entry name" value="ABC_Ni/Peptide_Import"/>
</dbReference>
<dbReference type="AlphaFoldDB" id="A0A2A6F8M3"/>
<dbReference type="PROSITE" id="PS00211">
    <property type="entry name" value="ABC_TRANSPORTER_1"/>
    <property type="match status" value="1"/>
</dbReference>
<keyword evidence="5" id="KW-0547">Nucleotide-binding</keyword>
<dbReference type="Proteomes" id="UP000219182">
    <property type="component" value="Unassembled WGS sequence"/>
</dbReference>
<dbReference type="SMART" id="SM00382">
    <property type="entry name" value="AAA"/>
    <property type="match status" value="1"/>
</dbReference>